<feature type="compositionally biased region" description="Polar residues" evidence="9">
    <location>
        <begin position="985"/>
        <end position="995"/>
    </location>
</feature>
<evidence type="ECO:0000256" key="4">
    <source>
        <dbReference type="ARBA" id="ARBA00022968"/>
    </source>
</evidence>
<proteinExistence type="predicted"/>
<evidence type="ECO:0000256" key="9">
    <source>
        <dbReference type="SAM" id="MobiDB-lite"/>
    </source>
</evidence>
<keyword evidence="7" id="KW-0472">Membrane</keyword>
<dbReference type="SUPFAM" id="SSF53448">
    <property type="entry name" value="Nucleotide-diphospho-sugar transferases"/>
    <property type="match status" value="1"/>
</dbReference>
<dbReference type="PANTHER" id="PTHR31646">
    <property type="entry name" value="ALPHA-1,2-MANNOSYLTRANSFERASE MNN2"/>
    <property type="match status" value="1"/>
</dbReference>
<organism evidence="10 11">
    <name type="scientific">Durusdinium trenchii</name>
    <dbReference type="NCBI Taxonomy" id="1381693"/>
    <lineage>
        <taxon>Eukaryota</taxon>
        <taxon>Sar</taxon>
        <taxon>Alveolata</taxon>
        <taxon>Dinophyceae</taxon>
        <taxon>Suessiales</taxon>
        <taxon>Symbiodiniaceae</taxon>
        <taxon>Durusdinium</taxon>
    </lineage>
</organism>
<dbReference type="Gene3D" id="2.160.20.80">
    <property type="entry name" value="E3 ubiquitin-protein ligase SopA"/>
    <property type="match status" value="1"/>
</dbReference>
<comment type="subcellular location">
    <subcellularLocation>
        <location evidence="8">Endomembrane system</location>
        <topology evidence="8">Single-pass membrane protein</topology>
    </subcellularLocation>
    <subcellularLocation>
        <location evidence="1">Golgi apparatus membrane</location>
    </subcellularLocation>
    <subcellularLocation>
        <location evidence="2">Membrane</location>
        <topology evidence="2">Single-pass type II membrane protein</topology>
    </subcellularLocation>
</comment>
<gene>
    <name evidence="10" type="ORF">CCMP2556_LOCUS20798</name>
</gene>
<accession>A0ABP0LGL3</accession>
<reference evidence="10 11" key="1">
    <citation type="submission" date="2024-02" db="EMBL/GenBank/DDBJ databases">
        <authorList>
            <person name="Chen Y."/>
            <person name="Shah S."/>
            <person name="Dougan E. K."/>
            <person name="Thang M."/>
            <person name="Chan C."/>
        </authorList>
    </citation>
    <scope>NUCLEOTIDE SEQUENCE [LARGE SCALE GENOMIC DNA]</scope>
</reference>
<keyword evidence="11" id="KW-1185">Reference proteome</keyword>
<dbReference type="InterPro" id="IPR029044">
    <property type="entry name" value="Nucleotide-diphossugar_trans"/>
</dbReference>
<dbReference type="EMBL" id="CAXAMN010012225">
    <property type="protein sequence ID" value="CAK9037729.1"/>
    <property type="molecule type" value="Genomic_DNA"/>
</dbReference>
<name>A0ABP0LGL3_9DINO</name>
<dbReference type="Proteomes" id="UP001642484">
    <property type="component" value="Unassembled WGS sequence"/>
</dbReference>
<evidence type="ECO:0000256" key="2">
    <source>
        <dbReference type="ARBA" id="ARBA00004606"/>
    </source>
</evidence>
<feature type="region of interest" description="Disordered" evidence="9">
    <location>
        <begin position="965"/>
        <end position="998"/>
    </location>
</feature>
<evidence type="ECO:0000256" key="5">
    <source>
        <dbReference type="ARBA" id="ARBA00022989"/>
    </source>
</evidence>
<protein>
    <submittedName>
        <fullName evidence="10">Uncharacterized protein</fullName>
    </submittedName>
</protein>
<evidence type="ECO:0000313" key="10">
    <source>
        <dbReference type="EMBL" id="CAK9037729.1"/>
    </source>
</evidence>
<evidence type="ECO:0000256" key="8">
    <source>
        <dbReference type="ARBA" id="ARBA00037847"/>
    </source>
</evidence>
<evidence type="ECO:0000256" key="6">
    <source>
        <dbReference type="ARBA" id="ARBA00023034"/>
    </source>
</evidence>
<keyword evidence="4" id="KW-0735">Signal-anchor</keyword>
<keyword evidence="6" id="KW-0333">Golgi apparatus</keyword>
<keyword evidence="3" id="KW-0812">Transmembrane</keyword>
<comment type="caution">
    <text evidence="10">The sequence shown here is derived from an EMBL/GenBank/DDBJ whole genome shotgun (WGS) entry which is preliminary data.</text>
</comment>
<evidence type="ECO:0000256" key="7">
    <source>
        <dbReference type="ARBA" id="ARBA00023136"/>
    </source>
</evidence>
<evidence type="ECO:0000256" key="3">
    <source>
        <dbReference type="ARBA" id="ARBA00022692"/>
    </source>
</evidence>
<sequence length="1042" mass="117478">MVEPPPDDELRRGEQDAMGRYILEGPASKEAFSLLVECVRQGGLVPSSEMSRRVQELDLEARIEACRFVDYYLLPGRSKMQLTKELFGSLVGSEGFPREVLDMDHLGLCRSEMIMEKIHLANLQIKNLCLENSHVKKIEIQRCNLVDCDLSLTVTAGEVRISNSRLENVQLGVFSMVTSVENSSQLIRCNLRVVEELFVSDSELDACTFKGSDEDRKDRQFICAVFQQSELHGDVTLPFDKVVCEETYFHGKLLRMTKGGSSISLKRARLRMLPRIDCEGKINLSLEDCDLLESLTFQGMLLNLRSIHCFKPCEFLEVEFPSKVCEINFPKASRFYNVRFKDGLEACVANGCRFEYCNLGYGQEAMANCLMTQCNFQACRFPFLEDGSPVSNFAGSNFVNCRIQWSGPFAHEESFVINSHWLRKWNLAGCTACFSVNQAGQSISELVEMNEPCALGRYLYEELGDPGAGELLRKVPPKRLGAGLQLWYGLLRSYKMAFRLLHQGRSPALAELYFRKAAELSSSSSKSIGVDGIVQLSCFRAWKSFNRTLRLEGAKETITTKCGEAMALASLGRFDAAQASAVTAQKLGGGGGAPCARHFQGKMPPMDLPEGYERLQDAWAAVESAHAWRQFLSNTEHLIQEPRKDASRILFLGKSHHVPNVLKSLRILREVHHLSWPAEFWVEAQDLGELVDLHELKLRVVPLPQGRFPVQHVFWRWQAHFAADHQQNFLSASRLRAYALKPVIMFLSECELCLFLDADNVALRPPQELLPQLHEVPAVFWPDMWPLPRRGWWAQWEAAPSQESGQLLINKTAPEVRRALLLSTLFAVRWDLFLQDMYLTSDDELMCGYGDKDVYQLAFRLLHVPFRMMADRPALLVEGKRYAGLIQLDANRSFFAHVSAAKHEMWSLLEAGTLQRCDVSEASNLSCSSRKGHGSLFIAFDQLQCEPLRVPAELLRAIQKLQKSDSPGIAGSTAKAPAPTPPTTLSQETPPTKSTPALGVVRLYRRSYKELLKKHADDAAQAEEVDQAKTLRKMKKQRMTKS</sequence>
<evidence type="ECO:0000256" key="1">
    <source>
        <dbReference type="ARBA" id="ARBA00004394"/>
    </source>
</evidence>
<evidence type="ECO:0000313" key="11">
    <source>
        <dbReference type="Proteomes" id="UP001642484"/>
    </source>
</evidence>
<dbReference type="PANTHER" id="PTHR31646:SF1">
    <property type="entry name" value="ALPHA-1,2-MANNOSYLTRANSFERASE MNN2"/>
    <property type="match status" value="1"/>
</dbReference>
<keyword evidence="5" id="KW-1133">Transmembrane helix</keyword>